<dbReference type="PANTHER" id="PTHR22916:SF3">
    <property type="entry name" value="UDP-GLCNAC:BETAGAL BETA-1,3-N-ACETYLGLUCOSAMINYLTRANSFERASE-LIKE PROTEIN 1"/>
    <property type="match status" value="1"/>
</dbReference>
<proteinExistence type="predicted"/>
<comment type="caution">
    <text evidence="2">The sequence shown here is derived from an EMBL/GenBank/DDBJ whole genome shotgun (WGS) entry which is preliminary data.</text>
</comment>
<feature type="domain" description="Glycosyltransferase 2-like" evidence="1">
    <location>
        <begin position="189"/>
        <end position="302"/>
    </location>
</feature>
<dbReference type="Proteomes" id="UP000249061">
    <property type="component" value="Unassembled WGS sequence"/>
</dbReference>
<sequence>MARNETLMDSLLRLVGDARSVAAIGTASWFERPRGWARKLPSSAVDVVVLVCPERGALEMASRRIATWKKSRLVVVFENPVGAHNLISLLGGAEPGTQLGEATVEQLLSESGLRVTARRGFRGAVSSLATDTVNALSRLFAQLNHAAQDDYVLLEASVAAVTKPPQVRKFTPDLLSVVMRNHSLSRVTLLEQALFSLACQNWPSLEIVMVTQSRDRNARAVLEAVLEKYRALGNFHFKVVQQPSSQDIRARLANLGLSHAKGQYVSFLDDDDVIYPHHYERLVCALRASGAAWAFAPVRRAYFKTLESGELFCKTKDVFPRSEALDLARLMHDNYVTCHSYVIDRTRLGRFELGFEERLDKGEDYALLLRLLALFRPIAVGDGPSAEYRIRDDGTNTIIHDTEDAAARARLIQQWSAATELKDRLTADLQVLITKAEFVQETHRGLGEEDKPGHEALRYRLADFANRMLKRGLPFVHQGVKRTLNRRIPGK</sequence>
<dbReference type="GO" id="GO:0016758">
    <property type="term" value="F:hexosyltransferase activity"/>
    <property type="evidence" value="ECO:0007669"/>
    <property type="project" value="UniProtKB-ARBA"/>
</dbReference>
<protein>
    <recommendedName>
        <fullName evidence="1">Glycosyltransferase 2-like domain-containing protein</fullName>
    </recommendedName>
</protein>
<organism evidence="2 3">
    <name type="scientific">Archangium gephyra</name>
    <dbReference type="NCBI Taxonomy" id="48"/>
    <lineage>
        <taxon>Bacteria</taxon>
        <taxon>Pseudomonadati</taxon>
        <taxon>Myxococcota</taxon>
        <taxon>Myxococcia</taxon>
        <taxon>Myxococcales</taxon>
        <taxon>Cystobacterineae</taxon>
        <taxon>Archangiaceae</taxon>
        <taxon>Archangium</taxon>
    </lineage>
</organism>
<dbReference type="InterPro" id="IPR001173">
    <property type="entry name" value="Glyco_trans_2-like"/>
</dbReference>
<dbReference type="Gene3D" id="3.90.550.10">
    <property type="entry name" value="Spore Coat Polysaccharide Biosynthesis Protein SpsA, Chain A"/>
    <property type="match status" value="1"/>
</dbReference>
<dbReference type="EMBL" id="QFQP01000009">
    <property type="protein sequence ID" value="PZR13480.1"/>
    <property type="molecule type" value="Genomic_DNA"/>
</dbReference>
<evidence type="ECO:0000313" key="2">
    <source>
        <dbReference type="EMBL" id="PZR13480.1"/>
    </source>
</evidence>
<dbReference type="SUPFAM" id="SSF53448">
    <property type="entry name" value="Nucleotide-diphospho-sugar transferases"/>
    <property type="match status" value="1"/>
</dbReference>
<evidence type="ECO:0000313" key="3">
    <source>
        <dbReference type="Proteomes" id="UP000249061"/>
    </source>
</evidence>
<dbReference type="Pfam" id="PF00535">
    <property type="entry name" value="Glycos_transf_2"/>
    <property type="match status" value="1"/>
</dbReference>
<dbReference type="PANTHER" id="PTHR22916">
    <property type="entry name" value="GLYCOSYLTRANSFERASE"/>
    <property type="match status" value="1"/>
</dbReference>
<evidence type="ECO:0000259" key="1">
    <source>
        <dbReference type="Pfam" id="PF00535"/>
    </source>
</evidence>
<name>A0A2W5TD66_9BACT</name>
<dbReference type="InterPro" id="IPR029044">
    <property type="entry name" value="Nucleotide-diphossugar_trans"/>
</dbReference>
<dbReference type="CDD" id="cd00761">
    <property type="entry name" value="Glyco_tranf_GTA_type"/>
    <property type="match status" value="1"/>
</dbReference>
<dbReference type="AlphaFoldDB" id="A0A2W5TD66"/>
<accession>A0A2W5TD66</accession>
<reference evidence="2 3" key="1">
    <citation type="submission" date="2017-08" db="EMBL/GenBank/DDBJ databases">
        <title>Infants hospitalized years apart are colonized by the same room-sourced microbial strains.</title>
        <authorList>
            <person name="Brooks B."/>
            <person name="Olm M.R."/>
            <person name="Firek B.A."/>
            <person name="Baker R."/>
            <person name="Thomas B.C."/>
            <person name="Morowitz M.J."/>
            <person name="Banfield J.F."/>
        </authorList>
    </citation>
    <scope>NUCLEOTIDE SEQUENCE [LARGE SCALE GENOMIC DNA]</scope>
    <source>
        <strain evidence="2">S2_003_000_R2_14</strain>
    </source>
</reference>
<gene>
    <name evidence="2" type="ORF">DI536_12025</name>
</gene>